<accession>A0A917H816</accession>
<dbReference type="EMBL" id="BMEQ01000040">
    <property type="protein sequence ID" value="GGG70727.1"/>
    <property type="molecule type" value="Genomic_DNA"/>
</dbReference>
<dbReference type="RefSeq" id="WP_188540236.1">
    <property type="nucleotide sequence ID" value="NZ_BMEQ01000040.1"/>
</dbReference>
<dbReference type="AlphaFoldDB" id="A0A917H816"/>
<dbReference type="Proteomes" id="UP000638848">
    <property type="component" value="Unassembled WGS sequence"/>
</dbReference>
<name>A0A917H816_9MICC</name>
<reference evidence="2" key="2">
    <citation type="submission" date="2020-09" db="EMBL/GenBank/DDBJ databases">
        <authorList>
            <person name="Sun Q."/>
            <person name="Zhou Y."/>
        </authorList>
    </citation>
    <scope>NUCLEOTIDE SEQUENCE</scope>
    <source>
        <strain evidence="2">CGMCC 1.12187</strain>
    </source>
</reference>
<organism evidence="2 3">
    <name type="scientific">Kocuria dechangensis</name>
    <dbReference type="NCBI Taxonomy" id="1176249"/>
    <lineage>
        <taxon>Bacteria</taxon>
        <taxon>Bacillati</taxon>
        <taxon>Actinomycetota</taxon>
        <taxon>Actinomycetes</taxon>
        <taxon>Micrococcales</taxon>
        <taxon>Micrococcaceae</taxon>
        <taxon>Kocuria</taxon>
    </lineage>
</organism>
<dbReference type="InterPro" id="IPR014922">
    <property type="entry name" value="YdhG-like"/>
</dbReference>
<proteinExistence type="predicted"/>
<evidence type="ECO:0000259" key="1">
    <source>
        <dbReference type="Pfam" id="PF08818"/>
    </source>
</evidence>
<keyword evidence="3" id="KW-1185">Reference proteome</keyword>
<evidence type="ECO:0000313" key="2">
    <source>
        <dbReference type="EMBL" id="GGG70727.1"/>
    </source>
</evidence>
<reference evidence="2" key="1">
    <citation type="journal article" date="2014" name="Int. J. Syst. Evol. Microbiol.">
        <title>Complete genome sequence of Corynebacterium casei LMG S-19264T (=DSM 44701T), isolated from a smear-ripened cheese.</title>
        <authorList>
            <consortium name="US DOE Joint Genome Institute (JGI-PGF)"/>
            <person name="Walter F."/>
            <person name="Albersmeier A."/>
            <person name="Kalinowski J."/>
            <person name="Ruckert C."/>
        </authorList>
    </citation>
    <scope>NUCLEOTIDE SEQUENCE</scope>
    <source>
        <strain evidence="2">CGMCC 1.12187</strain>
    </source>
</reference>
<evidence type="ECO:0000313" key="3">
    <source>
        <dbReference type="Proteomes" id="UP000638848"/>
    </source>
</evidence>
<sequence length="142" mass="15280">MEKTGQPVEEYLAGVTPKKRRADAERLVPLFARITGQPAEMWGTVVGFGQYHYRYASGHEGDAPAAGFAARKAATTVYVYDGVDAHRERLERLGPHTTGVGCIYLKDLDAVDLGVLEEIVAASYATLGDGPWTSRARDGAPG</sequence>
<protein>
    <recommendedName>
        <fullName evidence="1">YdhG-like domain-containing protein</fullName>
    </recommendedName>
</protein>
<feature type="domain" description="YdhG-like" evidence="1">
    <location>
        <begin position="20"/>
        <end position="122"/>
    </location>
</feature>
<gene>
    <name evidence="2" type="ORF">GCM10011374_39190</name>
</gene>
<dbReference type="SUPFAM" id="SSF159888">
    <property type="entry name" value="YdhG-like"/>
    <property type="match status" value="1"/>
</dbReference>
<dbReference type="Pfam" id="PF08818">
    <property type="entry name" value="DUF1801"/>
    <property type="match status" value="1"/>
</dbReference>
<comment type="caution">
    <text evidence="2">The sequence shown here is derived from an EMBL/GenBank/DDBJ whole genome shotgun (WGS) entry which is preliminary data.</text>
</comment>